<evidence type="ECO:0000313" key="1">
    <source>
        <dbReference type="EMBL" id="TWU09959.1"/>
    </source>
</evidence>
<accession>A0A5C6BF97</accession>
<dbReference type="InterPro" id="IPR027417">
    <property type="entry name" value="P-loop_NTPase"/>
</dbReference>
<protein>
    <submittedName>
        <fullName evidence="1">Zeta toxin</fullName>
    </submittedName>
</protein>
<dbReference type="RefSeq" id="WP_146409749.1">
    <property type="nucleotide sequence ID" value="NZ_SJPU01000005.1"/>
</dbReference>
<sequence length="200" mass="22999">MAHQTDQNIYIIAGPNGAGKTTFATRFLPHYADCQEFLNADLIAVGLSPFSPATQNMRASELMLERMGELLANRQTFSFETTLAARSYARRIPEWRASGYRVSLFFLWLPSEDLAIERVANRVQQGGHDIPVPTIRQRYNRGLANFRSLYSPIVDDWLLLDGSQFPPREVARQEDRSRSISDPTLWQHIEEQMRNLLRLM</sequence>
<dbReference type="Gene3D" id="3.40.50.300">
    <property type="entry name" value="P-loop containing nucleotide triphosphate hydrolases"/>
    <property type="match status" value="1"/>
</dbReference>
<dbReference type="Proteomes" id="UP000319908">
    <property type="component" value="Unassembled WGS sequence"/>
</dbReference>
<reference evidence="1 2" key="1">
    <citation type="journal article" date="2020" name="Antonie Van Leeuwenhoek">
        <title>Rhodopirellula heiligendammensis sp. nov., Rhodopirellula pilleata sp. nov., and Rhodopirellula solitaria sp. nov. isolated from natural or artificial marine surfaces in Northern Germany and California, USA, and emended description of the genus Rhodopirellula.</title>
        <authorList>
            <person name="Kallscheuer N."/>
            <person name="Wiegand S."/>
            <person name="Jogler M."/>
            <person name="Boedeker C."/>
            <person name="Peeters S.H."/>
            <person name="Rast P."/>
            <person name="Heuer A."/>
            <person name="Jetten M.S.M."/>
            <person name="Rohde M."/>
            <person name="Jogler C."/>
        </authorList>
    </citation>
    <scope>NUCLEOTIDE SEQUENCE [LARGE SCALE GENOMIC DNA]</scope>
    <source>
        <strain evidence="1 2">Poly21</strain>
    </source>
</reference>
<organism evidence="1 2">
    <name type="scientific">Allorhodopirellula heiligendammensis</name>
    <dbReference type="NCBI Taxonomy" id="2714739"/>
    <lineage>
        <taxon>Bacteria</taxon>
        <taxon>Pseudomonadati</taxon>
        <taxon>Planctomycetota</taxon>
        <taxon>Planctomycetia</taxon>
        <taxon>Pirellulales</taxon>
        <taxon>Pirellulaceae</taxon>
        <taxon>Allorhodopirellula</taxon>
    </lineage>
</organism>
<dbReference type="PANTHER" id="PTHR39206">
    <property type="entry name" value="SLL8004 PROTEIN"/>
    <property type="match status" value="1"/>
</dbReference>
<dbReference type="Pfam" id="PF13671">
    <property type="entry name" value="AAA_33"/>
    <property type="match status" value="1"/>
</dbReference>
<dbReference type="OrthoDB" id="9791543at2"/>
<gene>
    <name evidence="1" type="ORF">Poly21_52880</name>
</gene>
<dbReference type="EMBL" id="SJPU01000005">
    <property type="protein sequence ID" value="TWU09959.1"/>
    <property type="molecule type" value="Genomic_DNA"/>
</dbReference>
<dbReference type="PANTHER" id="PTHR39206:SF1">
    <property type="entry name" value="SLL8004 PROTEIN"/>
    <property type="match status" value="1"/>
</dbReference>
<keyword evidence="2" id="KW-1185">Reference proteome</keyword>
<proteinExistence type="predicted"/>
<dbReference type="SUPFAM" id="SSF52540">
    <property type="entry name" value="P-loop containing nucleoside triphosphate hydrolases"/>
    <property type="match status" value="1"/>
</dbReference>
<comment type="caution">
    <text evidence="1">The sequence shown here is derived from an EMBL/GenBank/DDBJ whole genome shotgun (WGS) entry which is preliminary data.</text>
</comment>
<evidence type="ECO:0000313" key="2">
    <source>
        <dbReference type="Proteomes" id="UP000319908"/>
    </source>
</evidence>
<name>A0A5C6BF97_9BACT</name>
<dbReference type="AlphaFoldDB" id="A0A5C6BF97"/>